<dbReference type="InterPro" id="IPR050707">
    <property type="entry name" value="HTH_MetabolicPath_Reg"/>
</dbReference>
<dbReference type="Gene3D" id="1.10.10.10">
    <property type="entry name" value="Winged helix-like DNA-binding domain superfamily/Winged helix DNA-binding domain"/>
    <property type="match status" value="1"/>
</dbReference>
<evidence type="ECO:0000256" key="3">
    <source>
        <dbReference type="ARBA" id="ARBA00023163"/>
    </source>
</evidence>
<keyword evidence="3" id="KW-0804">Transcription</keyword>
<evidence type="ECO:0000313" key="6">
    <source>
        <dbReference type="EMBL" id="OLV15545.1"/>
    </source>
</evidence>
<dbReference type="eggNOG" id="COG1414">
    <property type="taxonomic scope" value="Bacteria"/>
</dbReference>
<dbReference type="EMBL" id="MSTI01000175">
    <property type="protein sequence ID" value="OLV15545.1"/>
    <property type="molecule type" value="Genomic_DNA"/>
</dbReference>
<dbReference type="SMART" id="SM00346">
    <property type="entry name" value="HTH_ICLR"/>
    <property type="match status" value="1"/>
</dbReference>
<dbReference type="PANTHER" id="PTHR30136:SF24">
    <property type="entry name" value="HTH-TYPE TRANSCRIPTIONAL REPRESSOR ALLR"/>
    <property type="match status" value="1"/>
</dbReference>
<dbReference type="SUPFAM" id="SSF46785">
    <property type="entry name" value="Winged helix' DNA-binding domain"/>
    <property type="match status" value="1"/>
</dbReference>
<evidence type="ECO:0000313" key="7">
    <source>
        <dbReference type="Proteomes" id="UP000186607"/>
    </source>
</evidence>
<protein>
    <submittedName>
        <fullName evidence="6">Transcriptional regulator, IclR family</fullName>
    </submittedName>
</protein>
<feature type="domain" description="HTH iclR-type" evidence="4">
    <location>
        <begin position="17"/>
        <end position="84"/>
    </location>
</feature>
<dbReference type="Proteomes" id="UP000186607">
    <property type="component" value="Unassembled WGS sequence"/>
</dbReference>
<accession>A0A1U7NRK7</accession>
<proteinExistence type="predicted"/>
<dbReference type="SUPFAM" id="SSF55781">
    <property type="entry name" value="GAF domain-like"/>
    <property type="match status" value="1"/>
</dbReference>
<dbReference type="InterPro" id="IPR036390">
    <property type="entry name" value="WH_DNA-bd_sf"/>
</dbReference>
<dbReference type="PROSITE" id="PS51077">
    <property type="entry name" value="HTH_ICLR"/>
    <property type="match status" value="1"/>
</dbReference>
<dbReference type="Gene3D" id="3.30.450.40">
    <property type="match status" value="1"/>
</dbReference>
<evidence type="ECO:0000256" key="1">
    <source>
        <dbReference type="ARBA" id="ARBA00023015"/>
    </source>
</evidence>
<feature type="domain" description="IclR-ED" evidence="5">
    <location>
        <begin position="78"/>
        <end position="260"/>
    </location>
</feature>
<dbReference type="GO" id="GO:0003677">
    <property type="term" value="F:DNA binding"/>
    <property type="evidence" value="ECO:0007669"/>
    <property type="project" value="UniProtKB-KW"/>
</dbReference>
<comment type="caution">
    <text evidence="6">The sequence shown here is derived from an EMBL/GenBank/DDBJ whole genome shotgun (WGS) entry which is preliminary data.</text>
</comment>
<gene>
    <name evidence="6" type="ORF">BOO71_0014473</name>
</gene>
<dbReference type="PROSITE" id="PS51078">
    <property type="entry name" value="ICLR_ED"/>
    <property type="match status" value="1"/>
</dbReference>
<dbReference type="GO" id="GO:0045892">
    <property type="term" value="P:negative regulation of DNA-templated transcription"/>
    <property type="evidence" value="ECO:0007669"/>
    <property type="project" value="TreeGrafter"/>
</dbReference>
<dbReference type="InterPro" id="IPR005471">
    <property type="entry name" value="Tscrpt_reg_IclR_N"/>
</dbReference>
<dbReference type="Pfam" id="PF09339">
    <property type="entry name" value="HTH_IclR"/>
    <property type="match status" value="1"/>
</dbReference>
<name>A0A1U7NRK7_9DEIO</name>
<evidence type="ECO:0000256" key="2">
    <source>
        <dbReference type="ARBA" id="ARBA00023125"/>
    </source>
</evidence>
<keyword evidence="7" id="KW-1185">Reference proteome</keyword>
<evidence type="ECO:0000259" key="4">
    <source>
        <dbReference type="PROSITE" id="PS51077"/>
    </source>
</evidence>
<dbReference type="STRING" id="249408.BOO71_0014473"/>
<keyword evidence="1" id="KW-0805">Transcription regulation</keyword>
<dbReference type="InterPro" id="IPR014757">
    <property type="entry name" value="Tscrpt_reg_IclR_C"/>
</dbReference>
<dbReference type="GO" id="GO:0003700">
    <property type="term" value="F:DNA-binding transcription factor activity"/>
    <property type="evidence" value="ECO:0007669"/>
    <property type="project" value="TreeGrafter"/>
</dbReference>
<dbReference type="InterPro" id="IPR036388">
    <property type="entry name" value="WH-like_DNA-bd_sf"/>
</dbReference>
<dbReference type="OrthoDB" id="9791752at2"/>
<dbReference type="AlphaFoldDB" id="A0A1U7NRK7"/>
<keyword evidence="2" id="KW-0238">DNA-binding</keyword>
<dbReference type="InterPro" id="IPR029016">
    <property type="entry name" value="GAF-like_dom_sf"/>
</dbReference>
<dbReference type="PANTHER" id="PTHR30136">
    <property type="entry name" value="HELIX-TURN-HELIX TRANSCRIPTIONAL REGULATOR, ICLR FAMILY"/>
    <property type="match status" value="1"/>
</dbReference>
<dbReference type="Pfam" id="PF01614">
    <property type="entry name" value="IclR_C"/>
    <property type="match status" value="1"/>
</dbReference>
<evidence type="ECO:0000259" key="5">
    <source>
        <dbReference type="PROSITE" id="PS51078"/>
    </source>
</evidence>
<organism evidence="6 7">
    <name type="scientific">Deinococcus marmoris</name>
    <dbReference type="NCBI Taxonomy" id="249408"/>
    <lineage>
        <taxon>Bacteria</taxon>
        <taxon>Thermotogati</taxon>
        <taxon>Deinococcota</taxon>
        <taxon>Deinococci</taxon>
        <taxon>Deinococcales</taxon>
        <taxon>Deinococcaceae</taxon>
        <taxon>Deinococcus</taxon>
    </lineage>
</organism>
<reference evidence="6 7" key="1">
    <citation type="submission" date="2017-01" db="EMBL/GenBank/DDBJ databases">
        <title>Genome Analysis of Deinococcus marmoris KOPRI26562.</title>
        <authorList>
            <person name="Kim J.H."/>
            <person name="Oh H.-M."/>
        </authorList>
    </citation>
    <scope>NUCLEOTIDE SEQUENCE [LARGE SCALE GENOMIC DNA]</scope>
    <source>
        <strain evidence="6 7">KOPRI26562</strain>
    </source>
</reference>
<sequence>MKKSSEAIQTTEPEYGITALESALQVLEAVGEHPGLKARQLAELTGLTKSKVFRIIRTLESLGYVDLDADHASVLGRSAYLLGKRAEQQWSLSRAATPVLDELAALTLENVHLVVREGLHSLVLDVRISPQPIRMYAQVGRIGPLHAGGTPKVLLAYAPEEVVQKVLHSSLDQFTGTTVSDADDLENILRRIRTDGYHLALADLEEDTFSIAAPVFDHQGQVIAALSIAGPLMRLDSKKRRDFIHLVMSAARQLSRALGYRSELSSLGRAAD</sequence>
<dbReference type="RefSeq" id="WP_075836918.1">
    <property type="nucleotide sequence ID" value="NZ_MSTI01000175.1"/>
</dbReference>